<keyword evidence="4 6" id="KW-1133">Transmembrane helix</keyword>
<reference evidence="7" key="1">
    <citation type="journal article" date="2020" name="Stud. Mycol.">
        <title>101 Dothideomycetes genomes: a test case for predicting lifestyles and emergence of pathogens.</title>
        <authorList>
            <person name="Haridas S."/>
            <person name="Albert R."/>
            <person name="Binder M."/>
            <person name="Bloem J."/>
            <person name="Labutti K."/>
            <person name="Salamov A."/>
            <person name="Andreopoulos B."/>
            <person name="Baker S."/>
            <person name="Barry K."/>
            <person name="Bills G."/>
            <person name="Bluhm B."/>
            <person name="Cannon C."/>
            <person name="Castanera R."/>
            <person name="Culley D."/>
            <person name="Daum C."/>
            <person name="Ezra D."/>
            <person name="Gonzalez J."/>
            <person name="Henrissat B."/>
            <person name="Kuo A."/>
            <person name="Liang C."/>
            <person name="Lipzen A."/>
            <person name="Lutzoni F."/>
            <person name="Magnuson J."/>
            <person name="Mondo S."/>
            <person name="Nolan M."/>
            <person name="Ohm R."/>
            <person name="Pangilinan J."/>
            <person name="Park H.-J."/>
            <person name="Ramirez L."/>
            <person name="Alfaro M."/>
            <person name="Sun H."/>
            <person name="Tritt A."/>
            <person name="Yoshinaga Y."/>
            <person name="Zwiers L.-H."/>
            <person name="Turgeon B."/>
            <person name="Goodwin S."/>
            <person name="Spatafora J."/>
            <person name="Crous P."/>
            <person name="Grigoriev I."/>
        </authorList>
    </citation>
    <scope>NUCLEOTIDE SEQUENCE</scope>
    <source>
        <strain evidence="7">CBS 125425</strain>
    </source>
</reference>
<dbReference type="PANTHER" id="PTHR42038">
    <property type="match status" value="1"/>
</dbReference>
<name>A0A9P4QWC4_9PLEO</name>
<proteinExistence type="inferred from homology"/>
<dbReference type="Pfam" id="PF25129">
    <property type="entry name" value="Pyr4-TMTC"/>
    <property type="match status" value="1"/>
</dbReference>
<feature type="transmembrane region" description="Helical" evidence="6">
    <location>
        <begin position="49"/>
        <end position="69"/>
    </location>
</feature>
<feature type="transmembrane region" description="Helical" evidence="6">
    <location>
        <begin position="75"/>
        <end position="93"/>
    </location>
</feature>
<keyword evidence="5 6" id="KW-0472">Membrane</keyword>
<comment type="subcellular location">
    <subcellularLocation>
        <location evidence="1">Membrane</location>
        <topology evidence="1">Multi-pass membrane protein</topology>
    </subcellularLocation>
</comment>
<dbReference type="AlphaFoldDB" id="A0A9P4QWC4"/>
<dbReference type="Proteomes" id="UP000799444">
    <property type="component" value="Unassembled WGS sequence"/>
</dbReference>
<comment type="caution">
    <text evidence="7">The sequence shown here is derived from an EMBL/GenBank/DDBJ whole genome shotgun (WGS) entry which is preliminary data.</text>
</comment>
<feature type="transmembrane region" description="Helical" evidence="6">
    <location>
        <begin position="113"/>
        <end position="133"/>
    </location>
</feature>
<sequence length="258" mass="29136">MGSNDRPPSHVPSSYHAISMLLLGIGGLSWTITYLLIVRQSLRDRTYSMPMFSLAFNFAWEIVFAIYIAEVGEEKAVFGVWLVIDLGLVYTMIKYGENEWRHAPAIGRNIGKIFALLVLWWCWALWAICVWWVDESNPVKPKQGKLYRGVEGPDTTELGYWTALVAQVVLSAMYLSQIIIRGHSGGSSYAIWFARFIGSAAGLNLLYVYCYLVWPEAHDYVASQPSICLLATWVLADIAYVVLLRKLKKNEVGKKKSS</sequence>
<dbReference type="InterPro" id="IPR039020">
    <property type="entry name" value="PaxB-like"/>
</dbReference>
<evidence type="ECO:0000313" key="7">
    <source>
        <dbReference type="EMBL" id="KAF2733899.1"/>
    </source>
</evidence>
<keyword evidence="3 6" id="KW-0812">Transmembrane</keyword>
<organism evidence="7 8">
    <name type="scientific">Polyplosphaeria fusca</name>
    <dbReference type="NCBI Taxonomy" id="682080"/>
    <lineage>
        <taxon>Eukaryota</taxon>
        <taxon>Fungi</taxon>
        <taxon>Dikarya</taxon>
        <taxon>Ascomycota</taxon>
        <taxon>Pezizomycotina</taxon>
        <taxon>Dothideomycetes</taxon>
        <taxon>Pleosporomycetidae</taxon>
        <taxon>Pleosporales</taxon>
        <taxon>Tetraplosphaeriaceae</taxon>
        <taxon>Polyplosphaeria</taxon>
    </lineage>
</organism>
<keyword evidence="8" id="KW-1185">Reference proteome</keyword>
<gene>
    <name evidence="7" type="ORF">EJ04DRAFT_512903</name>
</gene>
<evidence type="ECO:0000256" key="6">
    <source>
        <dbReference type="SAM" id="Phobius"/>
    </source>
</evidence>
<dbReference type="EMBL" id="ML996155">
    <property type="protein sequence ID" value="KAF2733899.1"/>
    <property type="molecule type" value="Genomic_DNA"/>
</dbReference>
<evidence type="ECO:0000313" key="8">
    <source>
        <dbReference type="Proteomes" id="UP000799444"/>
    </source>
</evidence>
<feature type="transmembrane region" description="Helical" evidence="6">
    <location>
        <begin position="15"/>
        <end position="37"/>
    </location>
</feature>
<protein>
    <submittedName>
        <fullName evidence="7">Uncharacterized protein</fullName>
    </submittedName>
</protein>
<dbReference type="PANTHER" id="PTHR42038:SF2">
    <property type="entry name" value="TERPENE CYCLASE AUSL"/>
    <property type="match status" value="1"/>
</dbReference>
<evidence type="ECO:0000256" key="1">
    <source>
        <dbReference type="ARBA" id="ARBA00004141"/>
    </source>
</evidence>
<dbReference type="GO" id="GO:0016829">
    <property type="term" value="F:lyase activity"/>
    <property type="evidence" value="ECO:0007669"/>
    <property type="project" value="InterPro"/>
</dbReference>
<evidence type="ECO:0000256" key="5">
    <source>
        <dbReference type="ARBA" id="ARBA00023136"/>
    </source>
</evidence>
<feature type="transmembrane region" description="Helical" evidence="6">
    <location>
        <begin position="158"/>
        <end position="180"/>
    </location>
</feature>
<dbReference type="OrthoDB" id="5294024at2759"/>
<evidence type="ECO:0000256" key="2">
    <source>
        <dbReference type="ARBA" id="ARBA00006757"/>
    </source>
</evidence>
<accession>A0A9P4QWC4</accession>
<evidence type="ECO:0000256" key="4">
    <source>
        <dbReference type="ARBA" id="ARBA00022989"/>
    </source>
</evidence>
<feature type="transmembrane region" description="Helical" evidence="6">
    <location>
        <begin position="220"/>
        <end position="244"/>
    </location>
</feature>
<comment type="similarity">
    <text evidence="2">Belongs to the paxB family.</text>
</comment>
<evidence type="ECO:0000256" key="3">
    <source>
        <dbReference type="ARBA" id="ARBA00022692"/>
    </source>
</evidence>
<dbReference type="GO" id="GO:0016020">
    <property type="term" value="C:membrane"/>
    <property type="evidence" value="ECO:0007669"/>
    <property type="project" value="UniProtKB-SubCell"/>
</dbReference>
<feature type="transmembrane region" description="Helical" evidence="6">
    <location>
        <begin position="192"/>
        <end position="214"/>
    </location>
</feature>